<dbReference type="KEGG" id="swi:Swit_1480"/>
<dbReference type="PRINTS" id="PR00080">
    <property type="entry name" value="SDRFAMILY"/>
</dbReference>
<dbReference type="FunFam" id="3.40.50.720:FF:000084">
    <property type="entry name" value="Short-chain dehydrogenase reductase"/>
    <property type="match status" value="1"/>
</dbReference>
<dbReference type="AlphaFoldDB" id="A0A9J9HAM8"/>
<dbReference type="EMBL" id="CP000699">
    <property type="protein sequence ID" value="ABQ67844.1"/>
    <property type="molecule type" value="Genomic_DNA"/>
</dbReference>
<keyword evidence="4" id="KW-1185">Reference proteome</keyword>
<dbReference type="CDD" id="cd05233">
    <property type="entry name" value="SDR_c"/>
    <property type="match status" value="1"/>
</dbReference>
<proteinExistence type="inferred from homology"/>
<comment type="similarity">
    <text evidence="1">Belongs to the short-chain dehydrogenases/reductases (SDR) family.</text>
</comment>
<organism evidence="3 4">
    <name type="scientific">Rhizorhabdus wittichii (strain DSM 6014 / CCUG 31198 / JCM 15750 / NBRC 105917 / EY 4224 / RW1)</name>
    <name type="common">Sphingomonas wittichii</name>
    <dbReference type="NCBI Taxonomy" id="392499"/>
    <lineage>
        <taxon>Bacteria</taxon>
        <taxon>Pseudomonadati</taxon>
        <taxon>Pseudomonadota</taxon>
        <taxon>Alphaproteobacteria</taxon>
        <taxon>Sphingomonadales</taxon>
        <taxon>Sphingomonadaceae</taxon>
        <taxon>Rhizorhabdus</taxon>
    </lineage>
</organism>
<dbReference type="GO" id="GO:0016616">
    <property type="term" value="F:oxidoreductase activity, acting on the CH-OH group of donors, NAD or NADP as acceptor"/>
    <property type="evidence" value="ECO:0007669"/>
    <property type="project" value="UniProtKB-ARBA"/>
</dbReference>
<protein>
    <submittedName>
        <fullName evidence="3">Short-chain dehydrogenase/reductase SDR</fullName>
    </submittedName>
</protein>
<accession>A0A9J9HAM8</accession>
<name>A0A9J9HAM8_RHIWR</name>
<reference evidence="3 4" key="1">
    <citation type="journal article" date="2010" name="J. Bacteriol.">
        <title>Genome sequence of the dioxin-mineralizing bacterium Sphingomonas wittichii RW1.</title>
        <authorList>
            <person name="Miller T.R."/>
            <person name="Delcher A.L."/>
            <person name="Salzberg S.L."/>
            <person name="Saunders E."/>
            <person name="Detter J.C."/>
            <person name="Halden R.U."/>
        </authorList>
    </citation>
    <scope>NUCLEOTIDE SEQUENCE [LARGE SCALE GENOMIC DNA]</scope>
    <source>
        <strain evidence="4">DSM 6014 / CCUG 31198 / JCM 15750 / NBRC 105917 / EY 4224 / RW1</strain>
    </source>
</reference>
<dbReference type="PRINTS" id="PR00081">
    <property type="entry name" value="GDHRDH"/>
</dbReference>
<gene>
    <name evidence="3" type="ordered locus">Swit_1480</name>
</gene>
<dbReference type="PROSITE" id="PS00061">
    <property type="entry name" value="ADH_SHORT"/>
    <property type="match status" value="1"/>
</dbReference>
<dbReference type="OrthoDB" id="9796652at2"/>
<evidence type="ECO:0000259" key="2">
    <source>
        <dbReference type="SMART" id="SM00822"/>
    </source>
</evidence>
<dbReference type="PANTHER" id="PTHR42760">
    <property type="entry name" value="SHORT-CHAIN DEHYDROGENASES/REDUCTASES FAMILY MEMBER"/>
    <property type="match status" value="1"/>
</dbReference>
<feature type="domain" description="Ketoreductase" evidence="2">
    <location>
        <begin position="10"/>
        <end position="146"/>
    </location>
</feature>
<evidence type="ECO:0000313" key="4">
    <source>
        <dbReference type="Proteomes" id="UP000001989"/>
    </source>
</evidence>
<dbReference type="InterPro" id="IPR002347">
    <property type="entry name" value="SDR_fam"/>
</dbReference>
<dbReference type="SMART" id="SM00822">
    <property type="entry name" value="PKS_KR"/>
    <property type="match status" value="1"/>
</dbReference>
<dbReference type="SUPFAM" id="SSF51735">
    <property type="entry name" value="NAD(P)-binding Rossmann-fold domains"/>
    <property type="match status" value="1"/>
</dbReference>
<dbReference type="Gene3D" id="3.40.50.720">
    <property type="entry name" value="NAD(P)-binding Rossmann-like Domain"/>
    <property type="match status" value="1"/>
</dbReference>
<dbReference type="Proteomes" id="UP000001989">
    <property type="component" value="Chromosome"/>
</dbReference>
<evidence type="ECO:0000313" key="3">
    <source>
        <dbReference type="EMBL" id="ABQ67844.1"/>
    </source>
</evidence>
<dbReference type="InterPro" id="IPR020904">
    <property type="entry name" value="Sc_DH/Rdtase_CS"/>
</dbReference>
<dbReference type="Pfam" id="PF13561">
    <property type="entry name" value="adh_short_C2"/>
    <property type="match status" value="1"/>
</dbReference>
<dbReference type="GO" id="GO:0030497">
    <property type="term" value="P:fatty acid elongation"/>
    <property type="evidence" value="ECO:0007669"/>
    <property type="project" value="TreeGrafter"/>
</dbReference>
<sequence length="251" mass="25972">MPDLHDLSGKTAFVTGASGGLGAHFAQVLARAGATLIIAARRREALAGVAAGIEAAGGRCETAALDVADSASIAAIEPLLADVDIFVNNAGVVVEKPFLDQSEEDWDRVVGTNAKGMFLLTQAAARAMKARGKGGSIINIASILGLRQGAHVSTYAISKAAAIQLTKSAALELARFGIRVNALCPGYIETDLNRSAWETEGGKRMIQRIPQRRLGDAHELDGPLLLLASDASTYMTGSALVADGGHLVSSL</sequence>
<dbReference type="PANTHER" id="PTHR42760:SF135">
    <property type="entry name" value="BLL7886 PROTEIN"/>
    <property type="match status" value="1"/>
</dbReference>
<evidence type="ECO:0000256" key="1">
    <source>
        <dbReference type="ARBA" id="ARBA00006484"/>
    </source>
</evidence>
<dbReference type="InterPro" id="IPR057326">
    <property type="entry name" value="KR_dom"/>
</dbReference>
<dbReference type="InterPro" id="IPR036291">
    <property type="entry name" value="NAD(P)-bd_dom_sf"/>
</dbReference>